<name>A0A7H4MEG6_KLEVA</name>
<evidence type="ECO:0000313" key="2">
    <source>
        <dbReference type="Proteomes" id="UP000254545"/>
    </source>
</evidence>
<sequence>MDKKDGAGGRPGGQGPREDLLCGGGLDIVDANKTDFVGVTFRRNGISTSLGARMLAGALNQLILNIDFLIAVGGAGDLPGATVAVKAGSGSLDSP</sequence>
<proteinExistence type="predicted"/>
<reference evidence="1 2" key="1">
    <citation type="submission" date="2018-06" db="EMBL/GenBank/DDBJ databases">
        <authorList>
            <consortium name="Pathogen Informatics"/>
            <person name="Doyle S."/>
        </authorList>
    </citation>
    <scope>NUCLEOTIDE SEQUENCE [LARGE SCALE GENOMIC DNA]</scope>
    <source>
        <strain evidence="1 2">NCTC9177</strain>
    </source>
</reference>
<comment type="caution">
    <text evidence="1">The sequence shown here is derived from an EMBL/GenBank/DDBJ whole genome shotgun (WGS) entry which is preliminary data.</text>
</comment>
<evidence type="ECO:0000313" key="1">
    <source>
        <dbReference type="EMBL" id="STS88716.1"/>
    </source>
</evidence>
<protein>
    <submittedName>
        <fullName evidence="1">Uncharacterized protein</fullName>
    </submittedName>
</protein>
<dbReference type="Proteomes" id="UP000254545">
    <property type="component" value="Unassembled WGS sequence"/>
</dbReference>
<accession>A0A7H4MEG6</accession>
<dbReference type="EMBL" id="UGKR01000003">
    <property type="protein sequence ID" value="STS88716.1"/>
    <property type="molecule type" value="Genomic_DNA"/>
</dbReference>
<gene>
    <name evidence="1" type="ORF">NCTC9177_02572</name>
</gene>
<dbReference type="AlphaFoldDB" id="A0A7H4MEG6"/>
<organism evidence="1 2">
    <name type="scientific">Klebsiella variicola</name>
    <dbReference type="NCBI Taxonomy" id="244366"/>
    <lineage>
        <taxon>Bacteria</taxon>
        <taxon>Pseudomonadati</taxon>
        <taxon>Pseudomonadota</taxon>
        <taxon>Gammaproteobacteria</taxon>
        <taxon>Enterobacterales</taxon>
        <taxon>Enterobacteriaceae</taxon>
        <taxon>Klebsiella/Raoultella group</taxon>
        <taxon>Klebsiella</taxon>
        <taxon>Klebsiella pneumoniae complex</taxon>
    </lineage>
</organism>